<evidence type="ECO:0000256" key="3">
    <source>
        <dbReference type="ARBA" id="ARBA00023242"/>
    </source>
</evidence>
<dbReference type="InterPro" id="IPR007219">
    <property type="entry name" value="XnlR_reg_dom"/>
</dbReference>
<keyword evidence="6" id="KW-1185">Reference proteome</keyword>
<keyword evidence="2" id="KW-0804">Transcription</keyword>
<comment type="caution">
    <text evidence="5">The sequence shown here is derived from an EMBL/GenBank/DDBJ whole genome shotgun (WGS) entry which is preliminary data.</text>
</comment>
<evidence type="ECO:0000256" key="1">
    <source>
        <dbReference type="ARBA" id="ARBA00023015"/>
    </source>
</evidence>
<keyword evidence="1" id="KW-0805">Transcription regulation</keyword>
<dbReference type="InterPro" id="IPR051127">
    <property type="entry name" value="Fungal_SecMet_Regulators"/>
</dbReference>
<dbReference type="EMBL" id="JAKJXO020000001">
    <property type="protein sequence ID" value="KAL1613233.1"/>
    <property type="molecule type" value="Genomic_DNA"/>
</dbReference>
<evidence type="ECO:0000256" key="2">
    <source>
        <dbReference type="ARBA" id="ARBA00023163"/>
    </source>
</evidence>
<evidence type="ECO:0000259" key="4">
    <source>
        <dbReference type="Pfam" id="PF04082"/>
    </source>
</evidence>
<dbReference type="Proteomes" id="UP001521785">
    <property type="component" value="Unassembled WGS sequence"/>
</dbReference>
<dbReference type="PANTHER" id="PTHR47424">
    <property type="entry name" value="REGULATORY PROTEIN GAL4"/>
    <property type="match status" value="1"/>
</dbReference>
<proteinExistence type="predicted"/>
<dbReference type="PANTHER" id="PTHR47424:SF9">
    <property type="entry name" value="TAH-2"/>
    <property type="match status" value="1"/>
</dbReference>
<gene>
    <name evidence="5" type="ORF">SLS60_001465</name>
</gene>
<evidence type="ECO:0000313" key="5">
    <source>
        <dbReference type="EMBL" id="KAL1613233.1"/>
    </source>
</evidence>
<dbReference type="CDD" id="cd12148">
    <property type="entry name" value="fungal_TF_MHR"/>
    <property type="match status" value="1"/>
</dbReference>
<dbReference type="Pfam" id="PF04082">
    <property type="entry name" value="Fungal_trans"/>
    <property type="match status" value="1"/>
</dbReference>
<evidence type="ECO:0000313" key="6">
    <source>
        <dbReference type="Proteomes" id="UP001521785"/>
    </source>
</evidence>
<accession>A0ABR3S9R5</accession>
<protein>
    <recommendedName>
        <fullName evidence="4">Xylanolytic transcriptional activator regulatory domain-containing protein</fullName>
    </recommendedName>
</protein>
<keyword evidence="3" id="KW-0539">Nucleus</keyword>
<name>A0ABR3S9R5_9PLEO</name>
<organism evidence="5 6">
    <name type="scientific">Paraconiothyrium brasiliense</name>
    <dbReference type="NCBI Taxonomy" id="300254"/>
    <lineage>
        <taxon>Eukaryota</taxon>
        <taxon>Fungi</taxon>
        <taxon>Dikarya</taxon>
        <taxon>Ascomycota</taxon>
        <taxon>Pezizomycotina</taxon>
        <taxon>Dothideomycetes</taxon>
        <taxon>Pleosporomycetidae</taxon>
        <taxon>Pleosporales</taxon>
        <taxon>Massarineae</taxon>
        <taxon>Didymosphaeriaceae</taxon>
        <taxon>Paraconiothyrium</taxon>
    </lineage>
</organism>
<feature type="domain" description="Xylanolytic transcriptional activator regulatory" evidence="4">
    <location>
        <begin position="92"/>
        <end position="231"/>
    </location>
</feature>
<reference evidence="5 6" key="1">
    <citation type="submission" date="2024-02" db="EMBL/GenBank/DDBJ databases">
        <title>De novo assembly and annotation of 12 fungi associated with fruit tree decline syndrome in Ontario, Canada.</title>
        <authorList>
            <person name="Sulman M."/>
            <person name="Ellouze W."/>
            <person name="Ilyukhin E."/>
        </authorList>
    </citation>
    <scope>NUCLEOTIDE SEQUENCE [LARGE SCALE GENOMIC DNA]</scope>
    <source>
        <strain evidence="5 6">M42-189</strain>
    </source>
</reference>
<sequence>MEALVAEALGPCSFVEEPLHHYIVEPTNVFADWTLLHTLPPKPDCPEAFYLVSWAMRATHGALGIYEENEAQKGINYWLGRSDQDDIPLTEAAHTLIFAVGALSCPDDKDDMAAAYFEHGQFLSKIGSTGEPSILSILCHIWMTFYLVTSRQIQAGYASLIAAVRDAHGLGIHRATVSYISRDEQAMRERIWKALRMLDVFLSISIGRPMTTAETRDTKASYGYSCINDLAAIMETTTKTIYNSPGEISKQFVCESMEQHRLWADRLATELIATASGSSLESRLRDESRLFGPLEESYHWSIMLLTWPFLFDKVSMQLEHQENEALGRSARTENTPGSELSNLLVSACVNSAVRCIDVTQDSLSHLGQPKRLPYTVNSVFHSALTVGIAVFADMDQVYPLKSSLQKAQAILRTLQLNDCWARSTLRATERLQAAGETYIDRRTHRRMECQQRMIGKMFGQLPDLTPSVHKKNLEINSDDANTSRSNNTLRRDLGSRCILFPQERLSDWGPGSFDITHTTGTFTAPMLDGYDFDLLDAFPR</sequence>